<dbReference type="PANTHER" id="PTHR44757">
    <property type="entry name" value="DIGUANYLATE CYCLASE DGCP"/>
    <property type="match status" value="1"/>
</dbReference>
<dbReference type="PROSITE" id="PS50887">
    <property type="entry name" value="GGDEF"/>
    <property type="match status" value="1"/>
</dbReference>
<dbReference type="InterPro" id="IPR043128">
    <property type="entry name" value="Rev_trsase/Diguanyl_cyclase"/>
</dbReference>
<dbReference type="InterPro" id="IPR035965">
    <property type="entry name" value="PAS-like_dom_sf"/>
</dbReference>
<feature type="domain" description="EAL" evidence="1">
    <location>
        <begin position="443"/>
        <end position="692"/>
    </location>
</feature>
<dbReference type="SUPFAM" id="SSF52172">
    <property type="entry name" value="CheY-like"/>
    <property type="match status" value="1"/>
</dbReference>
<name>A0A7W8D3J5_9GAMM</name>
<dbReference type="InterPro" id="IPR052155">
    <property type="entry name" value="Biofilm_reg_signaling"/>
</dbReference>
<sequence>MAHQDSVVRLLLVDDQLEDAEQTISILRNGGIAIRPTRPENIEQLESALAGQTVDLVVAWRDAKSIPFDEVLQTVAASGKDVPVIALLATLDEEGMLATIAAGARNIVLRGRAPHLQAVVRHEFTTLEQRRSVRRLEASLRETERRCDALIASSRDPIAYVHEGMHIRANLAYLEMFGYESFEEIEGLPLLDMIAGADADKFKQLLKKLSKGEAPPKNLELQAQRSDGETFAAVMEFTQASYEGEPCLQIVFRPQILDAEMAKELDELRMRDQVTGLFNRQHFTGELDTAVADAAGGRNDQALLLIELDNYANLLNDIGLGHADELLSKVARRLEMTLGGNAQAARFTDHGFAVLIRDSNHVATREQAERIRAGFQGAILEAGDSSLSTTVSIGGVQIGEKIATTAQVLGKAGQCLQGAQAEGGNQIQIFDPGARDRAEEERIAQWVERIEAALDNEGFVFHYQPVISLQGEPEETYRVLLRIKGPTGELVLPEVFLPIAEEHNLMARIDRWSIKHAIDAIAARKKAGRTTTLLVNLHPDSLQDAQLATWIGINLKQGAVPGAQLVLSIPESKAFTNLKATQALQKALARVGCAMCLEQFGLGLNSFQLLSHIDAQYLRIDPSLIGDLGKNPESQKKVREIADHASSIGRKTIAEGVQDAASMTALFTSSVNFVEGAFLAPSGPDMNYDFAQ</sequence>
<dbReference type="SUPFAM" id="SSF55073">
    <property type="entry name" value="Nucleotide cyclase"/>
    <property type="match status" value="1"/>
</dbReference>
<dbReference type="PANTHER" id="PTHR44757:SF2">
    <property type="entry name" value="BIOFILM ARCHITECTURE MAINTENANCE PROTEIN MBAA"/>
    <property type="match status" value="1"/>
</dbReference>
<dbReference type="SMART" id="SM00052">
    <property type="entry name" value="EAL"/>
    <property type="match status" value="1"/>
</dbReference>
<keyword evidence="4" id="KW-1185">Reference proteome</keyword>
<dbReference type="Pfam" id="PF00563">
    <property type="entry name" value="EAL"/>
    <property type="match status" value="1"/>
</dbReference>
<comment type="caution">
    <text evidence="3">The sequence shown here is derived from an EMBL/GenBank/DDBJ whole genome shotgun (WGS) entry which is preliminary data.</text>
</comment>
<feature type="domain" description="GGDEF" evidence="2">
    <location>
        <begin position="299"/>
        <end position="432"/>
    </location>
</feature>
<evidence type="ECO:0000313" key="3">
    <source>
        <dbReference type="EMBL" id="MBB5206817.1"/>
    </source>
</evidence>
<dbReference type="NCBIfam" id="TIGR00254">
    <property type="entry name" value="GGDEF"/>
    <property type="match status" value="1"/>
</dbReference>
<dbReference type="InterPro" id="IPR029787">
    <property type="entry name" value="Nucleotide_cyclase"/>
</dbReference>
<dbReference type="InterPro" id="IPR000160">
    <property type="entry name" value="GGDEF_dom"/>
</dbReference>
<protein>
    <submittedName>
        <fullName evidence="3">Diguanylate cyclase (GGDEF)-like protein/PAS domain S-box-containing protein</fullName>
    </submittedName>
</protein>
<dbReference type="Gene3D" id="3.20.20.450">
    <property type="entry name" value="EAL domain"/>
    <property type="match status" value="1"/>
</dbReference>
<dbReference type="Proteomes" id="UP000521199">
    <property type="component" value="Unassembled WGS sequence"/>
</dbReference>
<evidence type="ECO:0000259" key="1">
    <source>
        <dbReference type="PROSITE" id="PS50883"/>
    </source>
</evidence>
<dbReference type="RefSeq" id="WP_183959146.1">
    <property type="nucleotide sequence ID" value="NZ_JACHHP010000001.1"/>
</dbReference>
<dbReference type="SUPFAM" id="SSF55785">
    <property type="entry name" value="PYP-like sensor domain (PAS domain)"/>
    <property type="match status" value="1"/>
</dbReference>
<reference evidence="3 4" key="1">
    <citation type="submission" date="2020-08" db="EMBL/GenBank/DDBJ databases">
        <title>Genomic Encyclopedia of Type Strains, Phase IV (KMG-IV): sequencing the most valuable type-strain genomes for metagenomic binning, comparative biology and taxonomic classification.</title>
        <authorList>
            <person name="Goeker M."/>
        </authorList>
    </citation>
    <scope>NUCLEOTIDE SEQUENCE [LARGE SCALE GENOMIC DNA]</scope>
    <source>
        <strain evidence="3 4">DSM 24163</strain>
    </source>
</reference>
<gene>
    <name evidence="3" type="ORF">HNQ52_000333</name>
</gene>
<dbReference type="InterPro" id="IPR011006">
    <property type="entry name" value="CheY-like_superfamily"/>
</dbReference>
<dbReference type="PROSITE" id="PS50883">
    <property type="entry name" value="EAL"/>
    <property type="match status" value="1"/>
</dbReference>
<dbReference type="Gene3D" id="3.30.450.20">
    <property type="entry name" value="PAS domain"/>
    <property type="match status" value="1"/>
</dbReference>
<dbReference type="EMBL" id="JACHHP010000001">
    <property type="protein sequence ID" value="MBB5206817.1"/>
    <property type="molecule type" value="Genomic_DNA"/>
</dbReference>
<organism evidence="3 4">
    <name type="scientific">Chiayiivirga flava</name>
    <dbReference type="NCBI Taxonomy" id="659595"/>
    <lineage>
        <taxon>Bacteria</taxon>
        <taxon>Pseudomonadati</taxon>
        <taxon>Pseudomonadota</taxon>
        <taxon>Gammaproteobacteria</taxon>
        <taxon>Lysobacterales</taxon>
        <taxon>Lysobacteraceae</taxon>
        <taxon>Chiayiivirga</taxon>
    </lineage>
</organism>
<proteinExistence type="predicted"/>
<evidence type="ECO:0000313" key="4">
    <source>
        <dbReference type="Proteomes" id="UP000521199"/>
    </source>
</evidence>
<dbReference type="Gene3D" id="3.40.50.2300">
    <property type="match status" value="1"/>
</dbReference>
<dbReference type="CDD" id="cd01949">
    <property type="entry name" value="GGDEF"/>
    <property type="match status" value="1"/>
</dbReference>
<dbReference type="Pfam" id="PF13426">
    <property type="entry name" value="PAS_9"/>
    <property type="match status" value="1"/>
</dbReference>
<evidence type="ECO:0000259" key="2">
    <source>
        <dbReference type="PROSITE" id="PS50887"/>
    </source>
</evidence>
<dbReference type="Gene3D" id="3.30.70.270">
    <property type="match status" value="1"/>
</dbReference>
<dbReference type="Pfam" id="PF00990">
    <property type="entry name" value="GGDEF"/>
    <property type="match status" value="1"/>
</dbReference>
<dbReference type="SUPFAM" id="SSF141868">
    <property type="entry name" value="EAL domain-like"/>
    <property type="match status" value="1"/>
</dbReference>
<dbReference type="InterPro" id="IPR035919">
    <property type="entry name" value="EAL_sf"/>
</dbReference>
<dbReference type="NCBIfam" id="TIGR00229">
    <property type="entry name" value="sensory_box"/>
    <property type="match status" value="1"/>
</dbReference>
<dbReference type="InterPro" id="IPR000014">
    <property type="entry name" value="PAS"/>
</dbReference>
<dbReference type="SMART" id="SM00267">
    <property type="entry name" value="GGDEF"/>
    <property type="match status" value="1"/>
</dbReference>
<accession>A0A7W8D3J5</accession>
<dbReference type="InterPro" id="IPR001633">
    <property type="entry name" value="EAL_dom"/>
</dbReference>
<dbReference type="CDD" id="cd01948">
    <property type="entry name" value="EAL"/>
    <property type="match status" value="1"/>
</dbReference>
<dbReference type="AlphaFoldDB" id="A0A7W8D3J5"/>